<evidence type="ECO:0000256" key="1">
    <source>
        <dbReference type="SAM" id="MobiDB-lite"/>
    </source>
</evidence>
<reference evidence="2 3" key="1">
    <citation type="submission" date="2021-06" db="EMBL/GenBank/DDBJ databases">
        <title>Caerostris darwini draft genome.</title>
        <authorList>
            <person name="Kono N."/>
            <person name="Arakawa K."/>
        </authorList>
    </citation>
    <scope>NUCLEOTIDE SEQUENCE [LARGE SCALE GENOMIC DNA]</scope>
</reference>
<protein>
    <submittedName>
        <fullName evidence="2">Uncharacterized protein</fullName>
    </submittedName>
</protein>
<dbReference type="AlphaFoldDB" id="A0AAV4TNP8"/>
<keyword evidence="3" id="KW-1185">Reference proteome</keyword>
<evidence type="ECO:0000313" key="2">
    <source>
        <dbReference type="EMBL" id="GIY48075.1"/>
    </source>
</evidence>
<feature type="region of interest" description="Disordered" evidence="1">
    <location>
        <begin position="69"/>
        <end position="104"/>
    </location>
</feature>
<proteinExistence type="predicted"/>
<gene>
    <name evidence="2" type="ORF">CDAR_544741</name>
</gene>
<sequence>MCLAICNFCHVGDPFFSAAHLSLLTPRNDVVERKKNTARWVSFSACDSRLSLAKGNFIMNRSNEVLAGKKEGAAPHRIRAEGRKMTAPPRVNDTRVNGANNLRR</sequence>
<dbReference type="Proteomes" id="UP001054837">
    <property type="component" value="Unassembled WGS sequence"/>
</dbReference>
<accession>A0AAV4TNP8</accession>
<comment type="caution">
    <text evidence="2">The sequence shown here is derived from an EMBL/GenBank/DDBJ whole genome shotgun (WGS) entry which is preliminary data.</text>
</comment>
<feature type="compositionally biased region" description="Basic and acidic residues" evidence="1">
    <location>
        <begin position="69"/>
        <end position="84"/>
    </location>
</feature>
<evidence type="ECO:0000313" key="3">
    <source>
        <dbReference type="Proteomes" id="UP001054837"/>
    </source>
</evidence>
<name>A0AAV4TNP8_9ARAC</name>
<feature type="compositionally biased region" description="Polar residues" evidence="1">
    <location>
        <begin position="94"/>
        <end position="104"/>
    </location>
</feature>
<organism evidence="2 3">
    <name type="scientific">Caerostris darwini</name>
    <dbReference type="NCBI Taxonomy" id="1538125"/>
    <lineage>
        <taxon>Eukaryota</taxon>
        <taxon>Metazoa</taxon>
        <taxon>Ecdysozoa</taxon>
        <taxon>Arthropoda</taxon>
        <taxon>Chelicerata</taxon>
        <taxon>Arachnida</taxon>
        <taxon>Araneae</taxon>
        <taxon>Araneomorphae</taxon>
        <taxon>Entelegynae</taxon>
        <taxon>Araneoidea</taxon>
        <taxon>Araneidae</taxon>
        <taxon>Caerostris</taxon>
    </lineage>
</organism>
<dbReference type="EMBL" id="BPLQ01010061">
    <property type="protein sequence ID" value="GIY48075.1"/>
    <property type="molecule type" value="Genomic_DNA"/>
</dbReference>